<evidence type="ECO:0000256" key="5">
    <source>
        <dbReference type="ARBA" id="ARBA00022801"/>
    </source>
</evidence>
<dbReference type="AlphaFoldDB" id="A0A8C1PN54"/>
<keyword evidence="26" id="KW-1185">Reference proteome</keyword>
<dbReference type="InterPro" id="IPR025705">
    <property type="entry name" value="Beta_hexosaminidase_sua/sub"/>
</dbReference>
<feature type="active site" description="Proton donor" evidence="20">
    <location>
        <position position="332"/>
    </location>
</feature>
<feature type="domain" description="Beta-hexosaminidase eukaryotic type N-terminal" evidence="24">
    <location>
        <begin position="31"/>
        <end position="154"/>
    </location>
</feature>
<comment type="catalytic activity">
    <reaction evidence="17">
        <text>N-acetyl-beta-D-galactosaminyl-(1-&gt;4)-beta-D-3-sulfogalactosyl-(1-&gt;4)-beta-D-glucosyl-(1&lt;-&gt;1')-ceramide + H2O = a beta-D-3-sulfogalactosyl-(1-&gt;4)-beta-D-glucosyl-(1&lt;-&gt;1')-ceramide + N-acetyl-beta-D-galactosamine</text>
        <dbReference type="Rhea" id="RHEA:48276"/>
        <dbReference type="ChEBI" id="CHEBI:15377"/>
        <dbReference type="ChEBI" id="CHEBI:28497"/>
        <dbReference type="ChEBI" id="CHEBI:90163"/>
        <dbReference type="ChEBI" id="CHEBI:90164"/>
    </reaction>
    <physiologicalReaction direction="left-to-right" evidence="17">
        <dbReference type="Rhea" id="RHEA:48277"/>
    </physiologicalReaction>
</comment>
<name>A0A8C1PN54_CYPCA</name>
<evidence type="ECO:0000256" key="8">
    <source>
        <dbReference type="ARBA" id="ARBA00023157"/>
    </source>
</evidence>
<comment type="similarity">
    <text evidence="3 19">Belongs to the glycosyl hydrolase 20 family.</text>
</comment>
<comment type="catalytic activity">
    <reaction evidence="14">
        <text>a ganglioside GM2 + H2O = a ganglioside GM3 + N-acetyl-beta-D-galactosamine</text>
        <dbReference type="Rhea" id="RHEA:47968"/>
        <dbReference type="ChEBI" id="CHEBI:15377"/>
        <dbReference type="ChEBI" id="CHEBI:28497"/>
        <dbReference type="ChEBI" id="CHEBI:79210"/>
        <dbReference type="ChEBI" id="CHEBI:79218"/>
    </reaction>
    <physiologicalReaction direction="left-to-right" evidence="14">
        <dbReference type="Rhea" id="RHEA:47969"/>
    </physiologicalReaction>
</comment>
<evidence type="ECO:0000256" key="17">
    <source>
        <dbReference type="ARBA" id="ARBA00047301"/>
    </source>
</evidence>
<evidence type="ECO:0000256" key="18">
    <source>
        <dbReference type="ARBA" id="ARBA00049464"/>
    </source>
</evidence>
<dbReference type="CDD" id="cd06562">
    <property type="entry name" value="GH20_HexA_HexB-like"/>
    <property type="match status" value="1"/>
</dbReference>
<evidence type="ECO:0000256" key="15">
    <source>
        <dbReference type="ARBA" id="ARBA00045782"/>
    </source>
</evidence>
<dbReference type="PIRSF" id="PIRSF001093">
    <property type="entry name" value="B-hxosamndse_ab_euk"/>
    <property type="match status" value="1"/>
</dbReference>
<evidence type="ECO:0000256" key="6">
    <source>
        <dbReference type="ARBA" id="ARBA00023098"/>
    </source>
</evidence>
<dbReference type="Ensembl" id="ENSCCRT00010119517.1">
    <property type="protein sequence ID" value="ENSCCRP00010107427.1"/>
    <property type="gene ID" value="ENSCCRG00010047331.1"/>
</dbReference>
<comment type="subcellular location">
    <subcellularLocation>
        <location evidence="2">Lysosome</location>
    </subcellularLocation>
</comment>
<dbReference type="GO" id="GO:0030203">
    <property type="term" value="P:glycosaminoglycan metabolic process"/>
    <property type="evidence" value="ECO:0007669"/>
    <property type="project" value="TreeGrafter"/>
</dbReference>
<feature type="signal peptide" evidence="22">
    <location>
        <begin position="1"/>
        <end position="30"/>
    </location>
</feature>
<keyword evidence="6" id="KW-0443">Lipid metabolism</keyword>
<feature type="disulfide bond" evidence="21">
    <location>
        <begin position="286"/>
        <end position="337"/>
    </location>
</feature>
<comment type="catalytic activity">
    <reaction evidence="13">
        <text>a ganglioside GM2 (d18:1(4E)) + H2O = a ganglioside GM3 (d18:1(4E)) + N-acetyl-beta-D-galactosamine</text>
        <dbReference type="Rhea" id="RHEA:47940"/>
        <dbReference type="ChEBI" id="CHEBI:15377"/>
        <dbReference type="ChEBI" id="CHEBI:28497"/>
        <dbReference type="ChEBI" id="CHEBI:60065"/>
        <dbReference type="ChEBI" id="CHEBI:71502"/>
    </reaction>
    <physiologicalReaction direction="left-to-right" evidence="13">
        <dbReference type="Rhea" id="RHEA:47941"/>
    </physiologicalReaction>
</comment>
<keyword evidence="8 21" id="KW-1015">Disulfide bond</keyword>
<evidence type="ECO:0000256" key="1">
    <source>
        <dbReference type="ARBA" id="ARBA00001231"/>
    </source>
</evidence>
<evidence type="ECO:0000256" key="3">
    <source>
        <dbReference type="ARBA" id="ARBA00006285"/>
    </source>
</evidence>
<keyword evidence="11 19" id="KW-0326">Glycosidase</keyword>
<evidence type="ECO:0000256" key="12">
    <source>
        <dbReference type="ARBA" id="ARBA00023505"/>
    </source>
</evidence>
<feature type="domain" description="Glycoside hydrolase family 20 catalytic" evidence="23">
    <location>
        <begin position="176"/>
        <end position="433"/>
    </location>
</feature>
<comment type="subunit">
    <text evidence="16">There are 3 beta-hexosaminidase isozymes: isozyme A (hexosaminidase A) is a heterodimer composed of one subunit alpha and one subunit beta (chain A and B); isozyme B (hexosaminidase B) is a homodimer of two beta subunits (two chains A and B); isozyme S (hexosaminidase S) is a homodimer of two alpha subunits. The composition of the dimer (isozyme A versus isozyme S) has a significant effect on the substrate specificity of the alpha subunit active site.</text>
</comment>
<protein>
    <recommendedName>
        <fullName evidence="19">Beta-hexosaminidase</fullName>
        <ecNumber evidence="19">3.2.1.52</ecNumber>
    </recommendedName>
</protein>
<dbReference type="InterPro" id="IPR017853">
    <property type="entry name" value="GH"/>
</dbReference>
<evidence type="ECO:0000313" key="25">
    <source>
        <dbReference type="Ensembl" id="ENSCCRP00010107427.1"/>
    </source>
</evidence>
<evidence type="ECO:0000259" key="24">
    <source>
        <dbReference type="Pfam" id="PF14845"/>
    </source>
</evidence>
<evidence type="ECO:0000256" key="21">
    <source>
        <dbReference type="PIRSR" id="PIRSR001093-2"/>
    </source>
</evidence>
<dbReference type="EC" id="3.2.1.52" evidence="19"/>
<dbReference type="PANTHER" id="PTHR22600:SF39">
    <property type="entry name" value="BETA-HEXOSAMINIDASE SUBUNIT ALPHA"/>
    <property type="match status" value="1"/>
</dbReference>
<keyword evidence="5 19" id="KW-0378">Hydrolase</keyword>
<keyword evidence="10" id="KW-0458">Lysosome</keyword>
<comment type="catalytic activity">
    <reaction evidence="18">
        <text>N-acetyl-beta-D-6-sulfogalactosaminyl-(1-&gt;4)-alpha-L-iduronyl-(1-&gt;3)-N-acetyl-D-6-sulfogalactosamine + H2O = alpha-L-iduronyl-(1-&gt;3)-N-acetyl-D-6-sulfogalactosamine + N-acetyl-D-6-sulfogalactosamine</text>
        <dbReference type="Rhea" id="RHEA:64384"/>
        <dbReference type="ChEBI" id="CHEBI:15377"/>
        <dbReference type="ChEBI" id="CHEBI:152567"/>
        <dbReference type="ChEBI" id="CHEBI:152568"/>
        <dbReference type="ChEBI" id="CHEBI:153064"/>
    </reaction>
    <physiologicalReaction direction="left-to-right" evidence="18">
        <dbReference type="Rhea" id="RHEA:64385"/>
    </physiologicalReaction>
</comment>
<evidence type="ECO:0000256" key="10">
    <source>
        <dbReference type="ARBA" id="ARBA00023228"/>
    </source>
</evidence>
<dbReference type="SUPFAM" id="SSF51445">
    <property type="entry name" value="(Trans)glycosidases"/>
    <property type="match status" value="2"/>
</dbReference>
<keyword evidence="7" id="KW-0865">Zymogen</keyword>
<dbReference type="Proteomes" id="UP000694427">
    <property type="component" value="Unplaced"/>
</dbReference>
<comment type="catalytic activity">
    <reaction evidence="12">
        <text>beta-D-GalNAc-(1-&gt;4)-alpha-L-IdoA-(1-&gt;3)-beta-D-GalNAc-4-sulfate-(1-&gt;4)-alpha-L-IdoA-(1-&gt;3)-D-GalNAc-4-sulfate + H2O = alpha-L-IdoA-(1-&gt;3)-beta-D-GalNAc-4-sulfate-(1-&gt;4)-alpha-L-IdoA-(1-&gt;3)-D-GalNAc-4-sulfate + N-acetyl-D-galactosamine</text>
        <dbReference type="Rhea" id="RHEA:64372"/>
        <dbReference type="ChEBI" id="CHEBI:15377"/>
        <dbReference type="ChEBI" id="CHEBI:28037"/>
        <dbReference type="ChEBI" id="CHEBI:152565"/>
        <dbReference type="ChEBI" id="CHEBI:152566"/>
    </reaction>
    <physiologicalReaction direction="left-to-right" evidence="12">
        <dbReference type="Rhea" id="RHEA:64373"/>
    </physiologicalReaction>
</comment>
<feature type="disulfide bond" evidence="21">
    <location>
        <begin position="66"/>
        <end position="113"/>
    </location>
</feature>
<evidence type="ECO:0000256" key="20">
    <source>
        <dbReference type="PIRSR" id="PIRSR001093-1"/>
    </source>
</evidence>
<evidence type="ECO:0000256" key="9">
    <source>
        <dbReference type="ARBA" id="ARBA00023180"/>
    </source>
</evidence>
<evidence type="ECO:0000259" key="23">
    <source>
        <dbReference type="Pfam" id="PF00728"/>
    </source>
</evidence>
<dbReference type="SUPFAM" id="SSF55545">
    <property type="entry name" value="beta-N-acetylhexosaminidase-like domain"/>
    <property type="match status" value="1"/>
</dbReference>
<keyword evidence="4 22" id="KW-0732">Signal</keyword>
<dbReference type="Pfam" id="PF00728">
    <property type="entry name" value="Glyco_hydro_20"/>
    <property type="match status" value="2"/>
</dbReference>
<dbReference type="Gene3D" id="3.30.379.10">
    <property type="entry name" value="Chitobiase/beta-hexosaminidase domain 2-like"/>
    <property type="match status" value="1"/>
</dbReference>
<dbReference type="Pfam" id="PF14845">
    <property type="entry name" value="Glycohydro_20b2"/>
    <property type="match status" value="1"/>
</dbReference>
<evidence type="ECO:0000256" key="11">
    <source>
        <dbReference type="ARBA" id="ARBA00023295"/>
    </source>
</evidence>
<dbReference type="GO" id="GO:0005975">
    <property type="term" value="P:carbohydrate metabolic process"/>
    <property type="evidence" value="ECO:0007669"/>
    <property type="project" value="InterPro"/>
</dbReference>
<dbReference type="GO" id="GO:0004563">
    <property type="term" value="F:beta-N-acetylhexosaminidase activity"/>
    <property type="evidence" value="ECO:0007669"/>
    <property type="project" value="UniProtKB-EC"/>
</dbReference>
<evidence type="ECO:0000256" key="4">
    <source>
        <dbReference type="ARBA" id="ARBA00022729"/>
    </source>
</evidence>
<dbReference type="InterPro" id="IPR029019">
    <property type="entry name" value="HEX_eukaryotic_N"/>
</dbReference>
<dbReference type="PANTHER" id="PTHR22600">
    <property type="entry name" value="BETA-HEXOSAMINIDASE"/>
    <property type="match status" value="1"/>
</dbReference>
<proteinExistence type="inferred from homology"/>
<evidence type="ECO:0000256" key="13">
    <source>
        <dbReference type="ARBA" id="ARBA00043767"/>
    </source>
</evidence>
<feature type="chain" id="PRO_5034139530" description="Beta-hexosaminidase" evidence="22">
    <location>
        <begin position="31"/>
        <end position="587"/>
    </location>
</feature>
<reference evidence="25" key="1">
    <citation type="submission" date="2025-08" db="UniProtKB">
        <authorList>
            <consortium name="Ensembl"/>
        </authorList>
    </citation>
    <scope>IDENTIFICATION</scope>
</reference>
<dbReference type="PRINTS" id="PR00738">
    <property type="entry name" value="GLHYDRLASE20"/>
</dbReference>
<reference evidence="25" key="2">
    <citation type="submission" date="2025-09" db="UniProtKB">
        <authorList>
            <consortium name="Ensembl"/>
        </authorList>
    </citation>
    <scope>IDENTIFICATION</scope>
</reference>
<dbReference type="GO" id="GO:0016020">
    <property type="term" value="C:membrane"/>
    <property type="evidence" value="ECO:0007669"/>
    <property type="project" value="TreeGrafter"/>
</dbReference>
<evidence type="ECO:0000256" key="22">
    <source>
        <dbReference type="SAM" id="SignalP"/>
    </source>
</evidence>
<dbReference type="Gene3D" id="3.20.20.80">
    <property type="entry name" value="Glycosidases"/>
    <property type="match status" value="2"/>
</dbReference>
<dbReference type="InterPro" id="IPR015883">
    <property type="entry name" value="Glyco_hydro_20_cat"/>
</dbReference>
<evidence type="ECO:0000256" key="19">
    <source>
        <dbReference type="PIRNR" id="PIRNR001093"/>
    </source>
</evidence>
<sequence length="587" mass="67350">MSRSGSHSHRVRRWCLIAAVVAVWVQQVEGVWPLPQQLHQSADRDCLSPQRFSFTYGRDSAAQTGCSVLDAAFKRYFSIIFPDFTTLSENVLQYMWSEPQPFVVSVSVKTRGCDGYPDEDSDESYMLSVSEGQAVLRSVSVWGALRGLESLSQLVYQDDYGTYFINKTEIVDFPRFAFRGLLLDTSRHYLPLYAILKTLDAMAYSKLNVFHWHIVDDPSFPYQSRTFPDLSNKGAFHPFTHIYTQSDVIRVIEHARMRGIRVVPEFDSPGHTQSWGKGQPGLLTPCYKGSVPSGSFGPVDPTVDTTYKFMESLLKEVKFVFPDSYVHLGGDEVSFACWQSNPNVRKFMEKMGFGKDFTKLESFYMESIMNMTAALNKTSIVWQDVFDYHERPRSKYVVEVWKQGCYLCKMRRVTKAGLKVILAAPFYLDLPIPTHSWARYYNIPQDTVLEIWKGAKYQTELSRMTQAGHRVLLSAPWYINHISYGQDWRNSYAVQPQNFSGTDEQKKLVIGGEVAMWGEYVDATNLSPRLWPRACAAAERLWSNEEKTLNADLAFPRLKEFRCELLRRGIQAEPLFVGHCRHEYDGL</sequence>
<dbReference type="InterPro" id="IPR029018">
    <property type="entry name" value="Hex-like_dom2"/>
</dbReference>
<evidence type="ECO:0000256" key="2">
    <source>
        <dbReference type="ARBA" id="ARBA00004371"/>
    </source>
</evidence>
<feature type="domain" description="Glycoside hydrolase family 20 catalytic" evidence="23">
    <location>
        <begin position="442"/>
        <end position="544"/>
    </location>
</feature>
<organism evidence="25 26">
    <name type="scientific">Cyprinus carpio</name>
    <name type="common">Common carp</name>
    <dbReference type="NCBI Taxonomy" id="7962"/>
    <lineage>
        <taxon>Eukaryota</taxon>
        <taxon>Metazoa</taxon>
        <taxon>Chordata</taxon>
        <taxon>Craniata</taxon>
        <taxon>Vertebrata</taxon>
        <taxon>Euteleostomi</taxon>
        <taxon>Actinopterygii</taxon>
        <taxon>Neopterygii</taxon>
        <taxon>Teleostei</taxon>
        <taxon>Ostariophysi</taxon>
        <taxon>Cypriniformes</taxon>
        <taxon>Cyprinidae</taxon>
        <taxon>Cyprininae</taxon>
        <taxon>Cyprinus</taxon>
    </lineage>
</organism>
<evidence type="ECO:0000256" key="16">
    <source>
        <dbReference type="ARBA" id="ARBA00046515"/>
    </source>
</evidence>
<feature type="disulfide bond" evidence="21">
    <location>
        <begin position="563"/>
        <end position="580"/>
    </location>
</feature>
<accession>A0A8C1PN54</accession>
<dbReference type="GO" id="GO:0005764">
    <property type="term" value="C:lysosome"/>
    <property type="evidence" value="ECO:0007669"/>
    <property type="project" value="UniProtKB-SubCell"/>
</dbReference>
<comment type="catalytic activity">
    <reaction evidence="1 19">
        <text>Hydrolysis of terminal non-reducing N-acetyl-D-hexosamine residues in N-acetyl-beta-D-hexosaminides.</text>
        <dbReference type="EC" id="3.2.1.52"/>
    </reaction>
</comment>
<dbReference type="GO" id="GO:0006689">
    <property type="term" value="P:ganglioside catabolic process"/>
    <property type="evidence" value="ECO:0007669"/>
    <property type="project" value="TreeGrafter"/>
</dbReference>
<evidence type="ECO:0000256" key="7">
    <source>
        <dbReference type="ARBA" id="ARBA00023145"/>
    </source>
</evidence>
<evidence type="ECO:0000313" key="26">
    <source>
        <dbReference type="Proteomes" id="UP000694427"/>
    </source>
</evidence>
<comment type="function">
    <text evidence="15">Hydrolyzes the non-reducing end N-acetyl-D-hexosamine and/or sulfated N-acetyl-D-hexosamine of glycoconjugates, such as the oligosaccharide moieties from proteins and neutral glycolipids, or from certain mucopolysaccharides. The isozyme S is as active as the isozyme A on the anionic bis-sulfated glycans, the chondroitin-6-sulfate trisaccharide (C6S-3), and the dermatan sulfate pentasaccharide, and the sulfated glycosphingolipid SM2. The isozyme B does not hydrolyze each of these substrates, however hydrolyzes efficiently neutral oligosaccharide. Only the isozyme A is responsible for the degradation of GM2 gangliosides in the presence of GM2A.</text>
</comment>
<evidence type="ECO:0000256" key="14">
    <source>
        <dbReference type="ARBA" id="ARBA00043827"/>
    </source>
</evidence>
<keyword evidence="9" id="KW-0325">Glycoprotein</keyword>